<evidence type="ECO:0000256" key="3">
    <source>
        <dbReference type="ARBA" id="ARBA00022679"/>
    </source>
</evidence>
<dbReference type="EMBL" id="JBBIAA010000033">
    <property type="protein sequence ID" value="MEJ5946766.1"/>
    <property type="molecule type" value="Genomic_DNA"/>
</dbReference>
<feature type="region of interest" description="Disordered" evidence="6">
    <location>
        <begin position="422"/>
        <end position="441"/>
    </location>
</feature>
<evidence type="ECO:0000256" key="1">
    <source>
        <dbReference type="ARBA" id="ARBA00000085"/>
    </source>
</evidence>
<evidence type="ECO:0000313" key="8">
    <source>
        <dbReference type="EMBL" id="MEJ5946766.1"/>
    </source>
</evidence>
<evidence type="ECO:0000256" key="2">
    <source>
        <dbReference type="ARBA" id="ARBA00012438"/>
    </source>
</evidence>
<feature type="compositionally biased region" description="Basic and acidic residues" evidence="6">
    <location>
        <begin position="256"/>
        <end position="270"/>
    </location>
</feature>
<feature type="transmembrane region" description="Helical" evidence="7">
    <location>
        <begin position="53"/>
        <end position="71"/>
    </location>
</feature>
<dbReference type="Gene3D" id="3.30.565.10">
    <property type="entry name" value="Histidine kinase-like ATPase, C-terminal domain"/>
    <property type="match status" value="1"/>
</dbReference>
<organism evidence="8 9">
    <name type="scientific">Pseudokineococcus basanitobsidens</name>
    <dbReference type="NCBI Taxonomy" id="1926649"/>
    <lineage>
        <taxon>Bacteria</taxon>
        <taxon>Bacillati</taxon>
        <taxon>Actinomycetota</taxon>
        <taxon>Actinomycetes</taxon>
        <taxon>Kineosporiales</taxon>
        <taxon>Kineosporiaceae</taxon>
        <taxon>Pseudokineococcus</taxon>
    </lineage>
</organism>
<keyword evidence="4" id="KW-0418">Kinase</keyword>
<feature type="transmembrane region" description="Helical" evidence="7">
    <location>
        <begin position="106"/>
        <end position="126"/>
    </location>
</feature>
<dbReference type="SUPFAM" id="SSF55874">
    <property type="entry name" value="ATPase domain of HSP90 chaperone/DNA topoisomerase II/histidine kinase"/>
    <property type="match status" value="1"/>
</dbReference>
<evidence type="ECO:0000256" key="5">
    <source>
        <dbReference type="ARBA" id="ARBA00023012"/>
    </source>
</evidence>
<comment type="caution">
    <text evidence="8">The sequence shown here is derived from an EMBL/GenBank/DDBJ whole genome shotgun (WGS) entry which is preliminary data.</text>
</comment>
<keyword evidence="9" id="KW-1185">Reference proteome</keyword>
<evidence type="ECO:0000313" key="9">
    <source>
        <dbReference type="Proteomes" id="UP001387100"/>
    </source>
</evidence>
<sequence>MPAAGSPHPEDEPGLRRLLERGRRVFTGVVAVLLQVGVLAAFVAAALTPGPTSPSVVLAAVVVLVWLLLTAGHLLAGLPVAVPLVVGVLAAPALPLLAAAGSPAELAGVLRVLPTTASAVLWLVAGTRGRVAVVLGRAVVAGGATLAVASASAVLAGAGALDVVAPVVTALLAVGTLVVAEQSAARAEQALRVRRAAAVDLQVARGAAAARRRLDARLHDVVLGALATLVDADAGRTAAVRELAAEALALLVESDPAPRPEPDRSPEPPRDGSPGVPRPPSLEEGLRRLAARTAAEGVHVELRRAQGWSGDRPGRPPERHAAPGPGPRQVEALLGAAGEGLRNVVRHARTDSAVLVWSCGPDGASVLVVDAGTGFDPADVRDGSLGLDGSVRWRLAEAGGSAHVRSRPGRGTVVALAVPAPAPGAGTAEDAAEALGRGGWA</sequence>
<keyword evidence="5" id="KW-0902">Two-component regulatory system</keyword>
<dbReference type="PANTHER" id="PTHR24421">
    <property type="entry name" value="NITRATE/NITRITE SENSOR PROTEIN NARX-RELATED"/>
    <property type="match status" value="1"/>
</dbReference>
<dbReference type="Proteomes" id="UP001387100">
    <property type="component" value="Unassembled WGS sequence"/>
</dbReference>
<evidence type="ECO:0000256" key="6">
    <source>
        <dbReference type="SAM" id="MobiDB-lite"/>
    </source>
</evidence>
<keyword evidence="3" id="KW-0808">Transferase</keyword>
<keyword evidence="7" id="KW-1133">Transmembrane helix</keyword>
<dbReference type="InterPro" id="IPR036890">
    <property type="entry name" value="HATPase_C_sf"/>
</dbReference>
<dbReference type="InterPro" id="IPR050482">
    <property type="entry name" value="Sensor_HK_TwoCompSys"/>
</dbReference>
<dbReference type="CDD" id="cd16917">
    <property type="entry name" value="HATPase_UhpB-NarQ-NarX-like"/>
    <property type="match status" value="1"/>
</dbReference>
<protein>
    <recommendedName>
        <fullName evidence="2">histidine kinase</fullName>
        <ecNumber evidence="2">2.7.13.3</ecNumber>
    </recommendedName>
</protein>
<feature type="compositionally biased region" description="Low complexity" evidence="6">
    <location>
        <begin position="422"/>
        <end position="435"/>
    </location>
</feature>
<feature type="transmembrane region" description="Helical" evidence="7">
    <location>
        <begin position="138"/>
        <end position="158"/>
    </location>
</feature>
<accession>A0ABU8RNU9</accession>
<comment type="catalytic activity">
    <reaction evidence="1">
        <text>ATP + protein L-histidine = ADP + protein N-phospho-L-histidine.</text>
        <dbReference type="EC" id="2.7.13.3"/>
    </reaction>
</comment>
<proteinExistence type="predicted"/>
<name>A0ABU8RNU9_9ACTN</name>
<feature type="transmembrane region" description="Helical" evidence="7">
    <location>
        <begin position="78"/>
        <end position="100"/>
    </location>
</feature>
<feature type="region of interest" description="Disordered" evidence="6">
    <location>
        <begin position="251"/>
        <end position="282"/>
    </location>
</feature>
<dbReference type="PANTHER" id="PTHR24421:SF10">
    <property type="entry name" value="NITRATE_NITRITE SENSOR PROTEIN NARQ"/>
    <property type="match status" value="1"/>
</dbReference>
<feature type="transmembrane region" description="Helical" evidence="7">
    <location>
        <begin position="25"/>
        <end position="47"/>
    </location>
</feature>
<feature type="region of interest" description="Disordered" evidence="6">
    <location>
        <begin position="302"/>
        <end position="328"/>
    </location>
</feature>
<dbReference type="RefSeq" id="WP_339576147.1">
    <property type="nucleotide sequence ID" value="NZ_JBBIAA010000033.1"/>
</dbReference>
<keyword evidence="7" id="KW-0472">Membrane</keyword>
<dbReference type="EC" id="2.7.13.3" evidence="2"/>
<reference evidence="8 9" key="1">
    <citation type="journal article" date="2017" name="Int. J. Syst. Evol. Microbiol.">
        <title>Pseudokineococcus basanitobsidens sp. nov., isolated from volcanic rock.</title>
        <authorList>
            <person name="Lee D.W."/>
            <person name="Park M.Y."/>
            <person name="Kim J.J."/>
            <person name="Kim B.S."/>
        </authorList>
    </citation>
    <scope>NUCLEOTIDE SEQUENCE [LARGE SCALE GENOMIC DNA]</scope>
    <source>
        <strain evidence="8 9">DSM 103726</strain>
    </source>
</reference>
<keyword evidence="7" id="KW-0812">Transmembrane</keyword>
<feature type="compositionally biased region" description="Basic and acidic residues" evidence="6">
    <location>
        <begin position="312"/>
        <end position="321"/>
    </location>
</feature>
<gene>
    <name evidence="8" type="ORF">WDZ17_15825</name>
</gene>
<evidence type="ECO:0000256" key="7">
    <source>
        <dbReference type="SAM" id="Phobius"/>
    </source>
</evidence>
<evidence type="ECO:0000256" key="4">
    <source>
        <dbReference type="ARBA" id="ARBA00022777"/>
    </source>
</evidence>